<evidence type="ECO:0000313" key="3">
    <source>
        <dbReference type="Proteomes" id="UP000078486"/>
    </source>
</evidence>
<feature type="signal peptide" evidence="1">
    <location>
        <begin position="1"/>
        <end position="21"/>
    </location>
</feature>
<keyword evidence="1" id="KW-0732">Signal</keyword>
<dbReference type="STRING" id="1184151.AW736_08175"/>
<dbReference type="RefSeq" id="WP_068769673.1">
    <property type="nucleotide sequence ID" value="NZ_CP109796.1"/>
</dbReference>
<proteinExistence type="predicted"/>
<dbReference type="EMBL" id="LRRQ01000058">
    <property type="protein sequence ID" value="OAM90443.1"/>
    <property type="molecule type" value="Genomic_DNA"/>
</dbReference>
<protein>
    <submittedName>
        <fullName evidence="2">Uncharacterized protein</fullName>
    </submittedName>
</protein>
<accession>A0A178IKM6</accession>
<comment type="caution">
    <text evidence="2">The sequence shown here is derived from an EMBL/GenBank/DDBJ whole genome shotgun (WGS) entry which is preliminary data.</text>
</comment>
<feature type="chain" id="PRO_5008089061" evidence="1">
    <location>
        <begin position="22"/>
        <end position="591"/>
    </location>
</feature>
<dbReference type="OrthoDB" id="201329at2"/>
<sequence>MKKTLLCLLYLQLLLASGAFGQTKQNANKLDAAGPVVEMEPYVVKADRVLPAPEQWLYVKVPVLVLMRGKRNIVAPGYEMLSNLNFSQTKSLVENLQLRQFAATYLWPMLTQALPKMPVYVVVDINQQQSTFRPVVRKIDSWEGDPIVLDEAAPSSGNPDDFYDHAASASQSFAAEYGLGEVEDINPEMTPQEETENEIAEMAQNAIKGNRDDTDLNAVRPLPDGFVDLAANGGPLAALVRAGEPRASTVRPSEEQLAATLSYALNLHALKSLPRKPPPWFARGISSLLGATQVSHTQIRFAMVKENLSRQNMPGLAELFKKDDVFSLEEARLAAIFVHFGLYGDNGKYAARFMQFVDRIERGEQPTAQMFEEVFGFKISRMENDLATYSRTFAFFKSTDIKGAIPEMPACTFREATQSEVARIKSEIYISQINAVKALDELRTAYWRGEREPAMLAALASVELRIGSESRARKITKALLELPVPPAQAYIVGARLQLKDILAAKSDGAKLNATETSGLIDTLGGALVGGLTTEELCSVLAEIVLKSETVANAGISAFLREAAKRYPLNKTIAEALKPCAGLNSRQQNNNP</sequence>
<keyword evidence="3" id="KW-1185">Reference proteome</keyword>
<organism evidence="2 3">
    <name type="scientific">Termitidicoccus mucosus</name>
    <dbReference type="NCBI Taxonomy" id="1184151"/>
    <lineage>
        <taxon>Bacteria</taxon>
        <taxon>Pseudomonadati</taxon>
        <taxon>Verrucomicrobiota</taxon>
        <taxon>Opitutia</taxon>
        <taxon>Opitutales</taxon>
        <taxon>Opitutaceae</taxon>
        <taxon>Termitidicoccus</taxon>
    </lineage>
</organism>
<gene>
    <name evidence="2" type="ORF">AW736_08175</name>
</gene>
<dbReference type="AlphaFoldDB" id="A0A178IKM6"/>
<name>A0A178IKM6_9BACT</name>
<evidence type="ECO:0000256" key="1">
    <source>
        <dbReference type="SAM" id="SignalP"/>
    </source>
</evidence>
<evidence type="ECO:0000313" key="2">
    <source>
        <dbReference type="EMBL" id="OAM90443.1"/>
    </source>
</evidence>
<reference evidence="2 3" key="1">
    <citation type="submission" date="2016-01" db="EMBL/GenBank/DDBJ databases">
        <title>High potential of lignocellulose degradation of a new Verrucomicrobia species.</title>
        <authorList>
            <person name="Wang Y."/>
            <person name="Shi Y."/>
            <person name="Qiu Z."/>
            <person name="Liu S."/>
            <person name="Yang H."/>
        </authorList>
    </citation>
    <scope>NUCLEOTIDE SEQUENCE [LARGE SCALE GENOMIC DNA]</scope>
    <source>
        <strain evidence="2 3">TSB47</strain>
    </source>
</reference>
<dbReference type="Proteomes" id="UP000078486">
    <property type="component" value="Unassembled WGS sequence"/>
</dbReference>